<dbReference type="SUPFAM" id="SSF53448">
    <property type="entry name" value="Nucleotide-diphospho-sugar transferases"/>
    <property type="match status" value="1"/>
</dbReference>
<name>S6B8X9_SULDS</name>
<dbReference type="STRING" id="1163617.SCD_n02978"/>
<dbReference type="OrthoDB" id="9802649at2"/>
<dbReference type="HOGENOM" id="CLU_025996_16_2_4"/>
<organism evidence="2 3">
    <name type="scientific">Sulfuricella denitrificans (strain DSM 22764 / NBRC 105220 / skB26)</name>
    <dbReference type="NCBI Taxonomy" id="1163617"/>
    <lineage>
        <taxon>Bacteria</taxon>
        <taxon>Pseudomonadati</taxon>
        <taxon>Pseudomonadota</taxon>
        <taxon>Betaproteobacteria</taxon>
        <taxon>Nitrosomonadales</taxon>
        <taxon>Sulfuricellaceae</taxon>
        <taxon>Sulfuricella</taxon>
    </lineage>
</organism>
<dbReference type="Pfam" id="PF00535">
    <property type="entry name" value="Glycos_transf_2"/>
    <property type="match status" value="1"/>
</dbReference>
<dbReference type="GO" id="GO:0016758">
    <property type="term" value="F:hexosyltransferase activity"/>
    <property type="evidence" value="ECO:0007669"/>
    <property type="project" value="UniProtKB-ARBA"/>
</dbReference>
<accession>S6B8X9</accession>
<proteinExistence type="predicted"/>
<dbReference type="RefSeq" id="WP_009207261.1">
    <property type="nucleotide sequence ID" value="NC_022357.1"/>
</dbReference>
<evidence type="ECO:0000313" key="2">
    <source>
        <dbReference type="EMBL" id="BAN36777.1"/>
    </source>
</evidence>
<reference evidence="2 3" key="1">
    <citation type="journal article" date="2012" name="Appl. Environ. Microbiol.">
        <title>Draft genome sequence of a psychrotolerant sulfur-oxidizing bacterium, Sulfuricella denitrificans skB26, and proteomic insights into cold adaptation.</title>
        <authorList>
            <person name="Watanabe T."/>
            <person name="Kojima H."/>
            <person name="Fukui M."/>
        </authorList>
    </citation>
    <scope>NUCLEOTIDE SEQUENCE [LARGE SCALE GENOMIC DNA]</scope>
    <source>
        <strain evidence="3">skB26</strain>
    </source>
</reference>
<dbReference type="InterPro" id="IPR001173">
    <property type="entry name" value="Glyco_trans_2-like"/>
</dbReference>
<sequence length="332" mass="38538">MIDSTTDNPLVSIVLPTYKRAHVLPSAIQSVLNQTYTNLELIIVDDNSPDDTRAVVATFNDPRIRYVRNEPNLKLPRALNRGFSLARGEYLTWTSDDNLYDKNAIQRMVEVLQGGDCDFIYADYYLFADLDPDGRPLDIHHDKLPNKVQLEKGNHIGACFMYTREVYAAVGDYDPELFLVEDYDYFMRIAKRFRLCHIPEPLYYFRRDDDTLYCSRFCEVKASDVLVRYKNGLLSETDVLEAVVALLLRNTVDLKNPFLRWGHLAVGKLSFRLATLHRKMLAEYLRRRLRSRVWAILEDYRLNRIAFSAAKDVLCSLMKELGTIVYTQPKSK</sequence>
<feature type="domain" description="Glycosyltransferase 2-like" evidence="1">
    <location>
        <begin position="12"/>
        <end position="168"/>
    </location>
</feature>
<gene>
    <name evidence="2" type="ORF">SCD_n02978</name>
</gene>
<evidence type="ECO:0000259" key="1">
    <source>
        <dbReference type="Pfam" id="PF00535"/>
    </source>
</evidence>
<dbReference type="eggNOG" id="COG1216">
    <property type="taxonomic scope" value="Bacteria"/>
</dbReference>
<dbReference type="PANTHER" id="PTHR22916">
    <property type="entry name" value="GLYCOSYLTRANSFERASE"/>
    <property type="match status" value="1"/>
</dbReference>
<dbReference type="Proteomes" id="UP000015559">
    <property type="component" value="Chromosome"/>
</dbReference>
<dbReference type="AlphaFoldDB" id="S6B8X9"/>
<protein>
    <recommendedName>
        <fullName evidence="1">Glycosyltransferase 2-like domain-containing protein</fullName>
    </recommendedName>
</protein>
<dbReference type="EMBL" id="AP013066">
    <property type="protein sequence ID" value="BAN36777.1"/>
    <property type="molecule type" value="Genomic_DNA"/>
</dbReference>
<dbReference type="Gene3D" id="3.90.550.10">
    <property type="entry name" value="Spore Coat Polysaccharide Biosynthesis Protein SpsA, Chain A"/>
    <property type="match status" value="1"/>
</dbReference>
<dbReference type="KEGG" id="sdr:SCD_n02978"/>
<dbReference type="InterPro" id="IPR029044">
    <property type="entry name" value="Nucleotide-diphossugar_trans"/>
</dbReference>
<evidence type="ECO:0000313" key="3">
    <source>
        <dbReference type="Proteomes" id="UP000015559"/>
    </source>
</evidence>
<keyword evidence="3" id="KW-1185">Reference proteome</keyword>
<dbReference type="PANTHER" id="PTHR22916:SF3">
    <property type="entry name" value="UDP-GLCNAC:BETAGAL BETA-1,3-N-ACETYLGLUCOSAMINYLTRANSFERASE-LIKE PROTEIN 1"/>
    <property type="match status" value="1"/>
</dbReference>